<accession>A0A3B0W4H7</accession>
<dbReference type="GO" id="GO:0003677">
    <property type="term" value="F:DNA binding"/>
    <property type="evidence" value="ECO:0007669"/>
    <property type="project" value="UniProtKB-KW"/>
</dbReference>
<evidence type="ECO:0000256" key="3">
    <source>
        <dbReference type="ARBA" id="ARBA00023125"/>
    </source>
</evidence>
<protein>
    <submittedName>
        <fullName evidence="4">RelB/StbD replicon stabilization protein (Antitoxin to RelE/StbE)</fullName>
    </submittedName>
</protein>
<dbReference type="SUPFAM" id="SSF47598">
    <property type="entry name" value="Ribbon-helix-helix"/>
    <property type="match status" value="1"/>
</dbReference>
<dbReference type="EMBL" id="UOFC01000132">
    <property type="protein sequence ID" value="VAW47263.1"/>
    <property type="molecule type" value="Genomic_DNA"/>
</dbReference>
<reference evidence="4" key="1">
    <citation type="submission" date="2018-06" db="EMBL/GenBank/DDBJ databases">
        <authorList>
            <person name="Zhirakovskaya E."/>
        </authorList>
    </citation>
    <scope>NUCLEOTIDE SEQUENCE</scope>
</reference>
<organism evidence="4">
    <name type="scientific">hydrothermal vent metagenome</name>
    <dbReference type="NCBI Taxonomy" id="652676"/>
    <lineage>
        <taxon>unclassified sequences</taxon>
        <taxon>metagenomes</taxon>
        <taxon>ecological metagenomes</taxon>
    </lineage>
</organism>
<sequence length="68" mass="7845">MLAIRLPEEIEERLNTLAKKTGRTKTYYAREAILTHLENIEDAYLADEAVSRIKTGESVLLSHEDVWE</sequence>
<gene>
    <name evidence="4" type="ORF">MNBD_GAMMA03-54</name>
</gene>
<name>A0A3B0W4H7_9ZZZZ</name>
<evidence type="ECO:0000313" key="4">
    <source>
        <dbReference type="EMBL" id="VAW47263.1"/>
    </source>
</evidence>
<dbReference type="AlphaFoldDB" id="A0A3B0W4H7"/>
<dbReference type="Gene3D" id="1.10.1220.10">
    <property type="entry name" value="Met repressor-like"/>
    <property type="match status" value="1"/>
</dbReference>
<dbReference type="GO" id="GO:0005737">
    <property type="term" value="C:cytoplasm"/>
    <property type="evidence" value="ECO:0007669"/>
    <property type="project" value="UniProtKB-SubCell"/>
</dbReference>
<keyword evidence="2" id="KW-0963">Cytoplasm</keyword>
<dbReference type="Pfam" id="PF05509">
    <property type="entry name" value="TraY"/>
    <property type="match status" value="1"/>
</dbReference>
<keyword evidence="3" id="KW-0238">DNA-binding</keyword>
<comment type="subcellular location">
    <subcellularLocation>
        <location evidence="1">Cytoplasm</location>
    </subcellularLocation>
</comment>
<dbReference type="GO" id="GO:0006355">
    <property type="term" value="P:regulation of DNA-templated transcription"/>
    <property type="evidence" value="ECO:0007669"/>
    <property type="project" value="InterPro"/>
</dbReference>
<evidence type="ECO:0000256" key="2">
    <source>
        <dbReference type="ARBA" id="ARBA00022490"/>
    </source>
</evidence>
<dbReference type="InterPro" id="IPR008876">
    <property type="entry name" value="TraY"/>
</dbReference>
<evidence type="ECO:0000256" key="1">
    <source>
        <dbReference type="ARBA" id="ARBA00004496"/>
    </source>
</evidence>
<proteinExistence type="predicted"/>
<dbReference type="InterPro" id="IPR013321">
    <property type="entry name" value="Arc_rbn_hlx_hlx"/>
</dbReference>
<dbReference type="InterPro" id="IPR010985">
    <property type="entry name" value="Ribbon_hlx_hlx"/>
</dbReference>